<dbReference type="AlphaFoldDB" id="A0A242M9Q6"/>
<organism evidence="1 2">
    <name type="scientific">Caballeronia sordidicola</name>
    <name type="common">Burkholderia sordidicola</name>
    <dbReference type="NCBI Taxonomy" id="196367"/>
    <lineage>
        <taxon>Bacteria</taxon>
        <taxon>Pseudomonadati</taxon>
        <taxon>Pseudomonadota</taxon>
        <taxon>Betaproteobacteria</taxon>
        <taxon>Burkholderiales</taxon>
        <taxon>Burkholderiaceae</taxon>
        <taxon>Caballeronia</taxon>
    </lineage>
</organism>
<protein>
    <submittedName>
        <fullName evidence="1">Uncharacterized protein</fullName>
    </submittedName>
</protein>
<gene>
    <name evidence="1" type="ORF">PAMC26510_30170</name>
</gene>
<evidence type="ECO:0000313" key="2">
    <source>
        <dbReference type="Proteomes" id="UP000194546"/>
    </source>
</evidence>
<reference evidence="1 2" key="1">
    <citation type="submission" date="2017-03" db="EMBL/GenBank/DDBJ databases">
        <title>Genome analysis of strain PAMC 26510.</title>
        <authorList>
            <person name="Oh H.-M."/>
            <person name="Yang J.-A."/>
        </authorList>
    </citation>
    <scope>NUCLEOTIDE SEQUENCE [LARGE SCALE GENOMIC DNA]</scope>
    <source>
        <strain evidence="1 2">PAMC 26510</strain>
    </source>
</reference>
<accession>A0A242M9Q6</accession>
<dbReference type="Proteomes" id="UP000194546">
    <property type="component" value="Unassembled WGS sequence"/>
</dbReference>
<comment type="caution">
    <text evidence="1">The sequence shown here is derived from an EMBL/GenBank/DDBJ whole genome shotgun (WGS) entry which is preliminary data.</text>
</comment>
<dbReference type="EMBL" id="NBTY01000184">
    <property type="protein sequence ID" value="OTP67885.1"/>
    <property type="molecule type" value="Genomic_DNA"/>
</dbReference>
<evidence type="ECO:0000313" key="1">
    <source>
        <dbReference type="EMBL" id="OTP67885.1"/>
    </source>
</evidence>
<dbReference type="Gene3D" id="3.30.530.20">
    <property type="match status" value="1"/>
</dbReference>
<sequence length="177" mass="19639">MLQKALSGFLRSFIFSLRFWNRPVIDAYCHSSSVLVHAEARRAFLLMADGERQGRWALGSWQRRTVGPQTFVGESVFTGAETWVRIQADPVAMTIDYEVGSQEAALRFRNAARVFDGPTLGHPEGTAIVTLFTWRLATQSDDAWAQIGSTLETEMFLIRALLESGRDGDAGTDAGPR</sequence>
<dbReference type="InterPro" id="IPR023393">
    <property type="entry name" value="START-like_dom_sf"/>
</dbReference>
<proteinExistence type="predicted"/>
<name>A0A242M9Q6_CABSO</name>